<evidence type="ECO:0000256" key="1">
    <source>
        <dbReference type="SAM" id="Phobius"/>
    </source>
</evidence>
<feature type="transmembrane region" description="Helical" evidence="1">
    <location>
        <begin position="288"/>
        <end position="304"/>
    </location>
</feature>
<organism evidence="2 3">
    <name type="scientific">Ilyomonas limi</name>
    <dbReference type="NCBI Taxonomy" id="2575867"/>
    <lineage>
        <taxon>Bacteria</taxon>
        <taxon>Pseudomonadati</taxon>
        <taxon>Bacteroidota</taxon>
        <taxon>Chitinophagia</taxon>
        <taxon>Chitinophagales</taxon>
        <taxon>Chitinophagaceae</taxon>
        <taxon>Ilyomonas</taxon>
    </lineage>
</organism>
<dbReference type="OrthoDB" id="1488930at2"/>
<sequence length="742" mass="84529">MKRYITGFYFSLPVQLFLLHFRRYQVLLIFWYVLFATVDGNFLQPYGADTLYLAPEYWGSVNTSSMTLTGFAIGIFVMSWNITTFILHTKHIRFLATTAQPFLKFCINNAVIPLAFLIFYFIKAIKYDAYEELIPAGRIVVLMSSFLAGFIIAIFIAFGYFFGADKNIYRRLRATITKANEQYSTAILQNPLPLYRGEIRVLWFFSASLGLRKPRDVRHYSEEFLNTIFKQHHLAAVLAVLLAFIFLVSVGYLSDSTIFQIPAAASITIFFAILIGVAGAFSLFLKSWSIPVIILLYLIINALNDSGVIDLRNRAYGINYNKNLPAPAYTKEAIEAMASPANMEADKQAFLQTLNAWKARQKEDKPVMFLIDVSGGGNRSAAFTMNVLQRLDSVTHGTLMQHTMLISGASGGMLGATYFRGLYFEKVKGSNINLQNHQYAENISRDLLNPLFSSFITRDIMGPAATFNAYGYEYVKDRAYAFEQKFNHNTKGVLNKRLADYRDAEMQAQIPTIIFNSTISRDGRKMIVSTRPLRFLMQAYFDTTKVSAKEIDGVDFVSFFKDRNPLNLGVLSALRMNATFPYVLPSVWLPSDPVIDVLDAGLRDNFGQETSFRFVSVFKDWLEQNTSKVIVLQIRDRQSGDWDRPFENNSLSGFITKPLMLMQSNWFRIQTYYQLGQLDYLSESMGQHFYRFSFQYIPSKKDASASLSFHLTASEKKDIAASLNSSINTDTFNEIKRLMENK</sequence>
<evidence type="ECO:0000313" key="2">
    <source>
        <dbReference type="EMBL" id="TKK70306.1"/>
    </source>
</evidence>
<dbReference type="Proteomes" id="UP000305848">
    <property type="component" value="Unassembled WGS sequence"/>
</dbReference>
<protein>
    <recommendedName>
        <fullName evidence="4">PNPLA domain-containing protein</fullName>
    </recommendedName>
</protein>
<keyword evidence="1" id="KW-0472">Membrane</keyword>
<keyword evidence="1" id="KW-1133">Transmembrane helix</keyword>
<reference evidence="2 3" key="1">
    <citation type="submission" date="2019-05" db="EMBL/GenBank/DDBJ databases">
        <title>Panacibacter sp. strain 17mud1-8 Genome sequencing and assembly.</title>
        <authorList>
            <person name="Chhetri G."/>
        </authorList>
    </citation>
    <scope>NUCLEOTIDE SEQUENCE [LARGE SCALE GENOMIC DNA]</scope>
    <source>
        <strain evidence="2 3">17mud1-8</strain>
    </source>
</reference>
<feature type="transmembrane region" description="Helical" evidence="1">
    <location>
        <begin position="142"/>
        <end position="163"/>
    </location>
</feature>
<dbReference type="InterPro" id="IPR016035">
    <property type="entry name" value="Acyl_Trfase/lysoPLipase"/>
</dbReference>
<dbReference type="EMBL" id="SZQL01000003">
    <property type="protein sequence ID" value="TKK70306.1"/>
    <property type="molecule type" value="Genomic_DNA"/>
</dbReference>
<feature type="transmembrane region" description="Helical" evidence="1">
    <location>
        <begin position="66"/>
        <end position="89"/>
    </location>
</feature>
<feature type="transmembrane region" description="Helical" evidence="1">
    <location>
        <begin position="101"/>
        <end position="122"/>
    </location>
</feature>
<feature type="transmembrane region" description="Helical" evidence="1">
    <location>
        <begin position="234"/>
        <end position="253"/>
    </location>
</feature>
<evidence type="ECO:0008006" key="4">
    <source>
        <dbReference type="Google" id="ProtNLM"/>
    </source>
</evidence>
<evidence type="ECO:0000313" key="3">
    <source>
        <dbReference type="Proteomes" id="UP000305848"/>
    </source>
</evidence>
<dbReference type="Gene3D" id="3.40.1090.10">
    <property type="entry name" value="Cytosolic phospholipase A2 catalytic domain"/>
    <property type="match status" value="1"/>
</dbReference>
<dbReference type="RefSeq" id="WP_137260851.1">
    <property type="nucleotide sequence ID" value="NZ_SZQL01000003.1"/>
</dbReference>
<dbReference type="SUPFAM" id="SSF52151">
    <property type="entry name" value="FabD/lysophospholipase-like"/>
    <property type="match status" value="1"/>
</dbReference>
<keyword evidence="3" id="KW-1185">Reference proteome</keyword>
<proteinExistence type="predicted"/>
<accession>A0A4U3L8R5</accession>
<comment type="caution">
    <text evidence="2">The sequence shown here is derived from an EMBL/GenBank/DDBJ whole genome shotgun (WGS) entry which is preliminary data.</text>
</comment>
<gene>
    <name evidence="2" type="ORF">FC093_06060</name>
</gene>
<name>A0A4U3L8R5_9BACT</name>
<dbReference type="AlphaFoldDB" id="A0A4U3L8R5"/>
<feature type="transmembrane region" description="Helical" evidence="1">
    <location>
        <begin position="26"/>
        <end position="46"/>
    </location>
</feature>
<feature type="transmembrane region" description="Helical" evidence="1">
    <location>
        <begin position="259"/>
        <end position="281"/>
    </location>
</feature>
<keyword evidence="1" id="KW-0812">Transmembrane</keyword>